<name>A0ABV4KWV7_9GAMM</name>
<dbReference type="Proteomes" id="UP001569154">
    <property type="component" value="Unassembled WGS sequence"/>
</dbReference>
<evidence type="ECO:0008006" key="4">
    <source>
        <dbReference type="Google" id="ProtNLM"/>
    </source>
</evidence>
<sequence length="153" mass="17450">MKKHVFLLLFILGLSGCVGISEHTAKYTEDYEKAYQADVRKTYPFLPKKHYTKAGLLQAWGQPTSIIELENGNEQWVYPYTTFYQGIIIWAILPVPLLLPLDDLNLLVDFEQEKVKRILKEVRTGDMYACGPGISMASALSPSLNDYFCYFGD</sequence>
<keyword evidence="1" id="KW-0732">Signal</keyword>
<evidence type="ECO:0000313" key="3">
    <source>
        <dbReference type="Proteomes" id="UP001569154"/>
    </source>
</evidence>
<reference evidence="2 3" key="1">
    <citation type="submission" date="2024-06" db="EMBL/GenBank/DDBJ databases">
        <authorList>
            <person name="Steensen K."/>
            <person name="Seneca J."/>
            <person name="Bartlau N."/>
            <person name="Yu A.X."/>
            <person name="Polz M.F."/>
        </authorList>
    </citation>
    <scope>NUCLEOTIDE SEQUENCE [LARGE SCALE GENOMIC DNA]</scope>
    <source>
        <strain evidence="2 3">1F260</strain>
    </source>
</reference>
<feature type="signal peptide" evidence="1">
    <location>
        <begin position="1"/>
        <end position="20"/>
    </location>
</feature>
<accession>A0ABV4KWV7</accession>
<feature type="chain" id="PRO_5045768619" description="Lipoprotein" evidence="1">
    <location>
        <begin position="21"/>
        <end position="153"/>
    </location>
</feature>
<gene>
    <name evidence="2" type="ORF">ACED35_02450</name>
</gene>
<dbReference type="EMBL" id="JBGONM010000003">
    <property type="protein sequence ID" value="MEZ8079953.1"/>
    <property type="molecule type" value="Genomic_DNA"/>
</dbReference>
<protein>
    <recommendedName>
        <fullName evidence="4">Lipoprotein</fullName>
    </recommendedName>
</protein>
<proteinExistence type="predicted"/>
<evidence type="ECO:0000313" key="2">
    <source>
        <dbReference type="EMBL" id="MEZ8079953.1"/>
    </source>
</evidence>
<evidence type="ECO:0000256" key="1">
    <source>
        <dbReference type="SAM" id="SignalP"/>
    </source>
</evidence>
<comment type="caution">
    <text evidence="2">The sequence shown here is derived from an EMBL/GenBank/DDBJ whole genome shotgun (WGS) entry which is preliminary data.</text>
</comment>
<keyword evidence="3" id="KW-1185">Reference proteome</keyword>
<organism evidence="2 3">
    <name type="scientific">Enterovibrio norvegicus</name>
    <dbReference type="NCBI Taxonomy" id="188144"/>
    <lineage>
        <taxon>Bacteria</taxon>
        <taxon>Pseudomonadati</taxon>
        <taxon>Pseudomonadota</taxon>
        <taxon>Gammaproteobacteria</taxon>
        <taxon>Vibrionales</taxon>
        <taxon>Vibrionaceae</taxon>
        <taxon>Enterovibrio</taxon>
    </lineage>
</organism>
<dbReference type="PROSITE" id="PS51257">
    <property type="entry name" value="PROKAR_LIPOPROTEIN"/>
    <property type="match status" value="1"/>
</dbReference>
<dbReference type="RefSeq" id="WP_017011955.1">
    <property type="nucleotide sequence ID" value="NZ_AJYF02000008.1"/>
</dbReference>